<dbReference type="Proteomes" id="UP001596356">
    <property type="component" value="Unassembled WGS sequence"/>
</dbReference>
<dbReference type="EMBL" id="JBHSWJ010000002">
    <property type="protein sequence ID" value="MFC6714538.1"/>
    <property type="molecule type" value="Genomic_DNA"/>
</dbReference>
<organism evidence="1 2">
    <name type="scientific">Branchiibius cervicis</name>
    <dbReference type="NCBI Taxonomy" id="908252"/>
    <lineage>
        <taxon>Bacteria</taxon>
        <taxon>Bacillati</taxon>
        <taxon>Actinomycetota</taxon>
        <taxon>Actinomycetes</taxon>
        <taxon>Micrococcales</taxon>
        <taxon>Dermacoccaceae</taxon>
        <taxon>Branchiibius</taxon>
    </lineage>
</organism>
<reference evidence="2" key="1">
    <citation type="journal article" date="2019" name="Int. J. Syst. Evol. Microbiol.">
        <title>The Global Catalogue of Microorganisms (GCM) 10K type strain sequencing project: providing services to taxonomists for standard genome sequencing and annotation.</title>
        <authorList>
            <consortium name="The Broad Institute Genomics Platform"/>
            <consortium name="The Broad Institute Genome Sequencing Center for Infectious Disease"/>
            <person name="Wu L."/>
            <person name="Ma J."/>
        </authorList>
    </citation>
    <scope>NUCLEOTIDE SEQUENCE [LARGE SCALE GENOMIC DNA]</scope>
    <source>
        <strain evidence="2">NBRC 106593</strain>
    </source>
</reference>
<dbReference type="PANTHER" id="PTHR38479:SF2">
    <property type="entry name" value="WINGED HELIX DNA-BINDING DOMAIN-CONTAINING PROTEIN"/>
    <property type="match status" value="1"/>
</dbReference>
<evidence type="ECO:0000313" key="1">
    <source>
        <dbReference type="EMBL" id="MFC6714538.1"/>
    </source>
</evidence>
<sequence>MSDAALLRIVSQRLATPATSVTAAVTHLTCLQAQDWKASRSALALRSDQSAESVDAAANSGQIVRSWPMRGTLHWLPAQDLQWMLSLTSAATVRAAAGRHRQLGIDDGHVDQVRSLTQAALADEPLSRNDLRDRWAQAGVDVNGQRFIHLLQRLALDGVVCLGPVVAGRQQLVLCSSWIRSSRTVSGDEAIVEFARRYLRSHGPASMADFCWWSKLLARDVKPLWPQITSPFEELLSTAEPPSSTPP</sequence>
<evidence type="ECO:0000313" key="2">
    <source>
        <dbReference type="Proteomes" id="UP001596356"/>
    </source>
</evidence>
<gene>
    <name evidence="1" type="ORF">ACFQBT_12215</name>
</gene>
<keyword evidence="2" id="KW-1185">Reference proteome</keyword>
<proteinExistence type="predicted"/>
<dbReference type="PANTHER" id="PTHR38479">
    <property type="entry name" value="LMO0824 PROTEIN"/>
    <property type="match status" value="1"/>
</dbReference>
<accession>A0ABW2AUE2</accession>
<protein>
    <submittedName>
        <fullName evidence="1">DNA glycosylase AlkZ-like family protein</fullName>
    </submittedName>
</protein>
<comment type="caution">
    <text evidence="1">The sequence shown here is derived from an EMBL/GenBank/DDBJ whole genome shotgun (WGS) entry which is preliminary data.</text>
</comment>
<dbReference type="Pfam" id="PF06224">
    <property type="entry name" value="AlkZ-like"/>
    <property type="match status" value="1"/>
</dbReference>
<dbReference type="RefSeq" id="WP_377823022.1">
    <property type="nucleotide sequence ID" value="NZ_JBHSWJ010000002.1"/>
</dbReference>
<dbReference type="InterPro" id="IPR009351">
    <property type="entry name" value="AlkZ-like"/>
</dbReference>
<name>A0ABW2AUE2_9MICO</name>